<evidence type="ECO:0000259" key="7">
    <source>
        <dbReference type="Pfam" id="PF02683"/>
    </source>
</evidence>
<evidence type="ECO:0000256" key="3">
    <source>
        <dbReference type="ARBA" id="ARBA00022692"/>
    </source>
</evidence>
<feature type="transmembrane region" description="Helical" evidence="6">
    <location>
        <begin position="75"/>
        <end position="98"/>
    </location>
</feature>
<feature type="domain" description="Cytochrome C biogenesis protein transmembrane" evidence="7">
    <location>
        <begin position="29"/>
        <end position="204"/>
    </location>
</feature>
<comment type="similarity">
    <text evidence="2">Belongs to the DsbD family.</text>
</comment>
<keyword evidence="5 6" id="KW-0472">Membrane</keyword>
<dbReference type="InterPro" id="IPR051790">
    <property type="entry name" value="Cytochrome_c-biogenesis_DsbD"/>
</dbReference>
<feature type="transmembrane region" description="Helical" evidence="6">
    <location>
        <begin position="110"/>
        <end position="129"/>
    </location>
</feature>
<dbReference type="PANTHER" id="PTHR31272">
    <property type="entry name" value="CYTOCHROME C-TYPE BIOGENESIS PROTEIN HI_1454-RELATED"/>
    <property type="match status" value="1"/>
</dbReference>
<evidence type="ECO:0000256" key="2">
    <source>
        <dbReference type="ARBA" id="ARBA00006143"/>
    </source>
</evidence>
<keyword evidence="3 6" id="KW-0812">Transmembrane</keyword>
<keyword evidence="4 6" id="KW-1133">Transmembrane helix</keyword>
<feature type="transmembrane region" description="Helical" evidence="6">
    <location>
        <begin position="219"/>
        <end position="240"/>
    </location>
</feature>
<comment type="caution">
    <text evidence="8">The sequence shown here is derived from an EMBL/GenBank/DDBJ whole genome shotgun (WGS) entry which is preliminary data.</text>
</comment>
<accession>A0ABU2J8J0</accession>
<reference evidence="9" key="1">
    <citation type="submission" date="2023-07" db="EMBL/GenBank/DDBJ databases">
        <title>30 novel species of actinomycetes from the DSMZ collection.</title>
        <authorList>
            <person name="Nouioui I."/>
        </authorList>
    </citation>
    <scope>NUCLEOTIDE SEQUENCE [LARGE SCALE GENOMIC DNA]</scope>
    <source>
        <strain evidence="9">DSM 44399</strain>
    </source>
</reference>
<evidence type="ECO:0000256" key="5">
    <source>
        <dbReference type="ARBA" id="ARBA00023136"/>
    </source>
</evidence>
<feature type="transmembrane region" description="Helical" evidence="6">
    <location>
        <begin position="185"/>
        <end position="207"/>
    </location>
</feature>
<proteinExistence type="inferred from homology"/>
<keyword evidence="9" id="KW-1185">Reference proteome</keyword>
<protein>
    <submittedName>
        <fullName evidence="8">Cytochrome c biogenesis protein CcdA</fullName>
    </submittedName>
</protein>
<evidence type="ECO:0000313" key="9">
    <source>
        <dbReference type="Proteomes" id="UP001183176"/>
    </source>
</evidence>
<sequence length="260" mass="26956">MYLAAAAAVHTASGLTDTVTGGALVPAAGVALVVGVIGFLSPCVLPLVPGYLSYVAGLAGVEGSAHKQRRMLTGALLFVLGFTAVFVATGALFGTLGSSIRVHHLLLERVFGVLTIGMGLVFMGRFRFLQREFKVHRLPEAGLLGAPLLGLTFGLAWTPCLTPTFSAVYGLAATQGTAGRGALLLVAYCLGLGVPFLLVALGLGWVTNALQLVRTHARLVSQLGGGLLVLMGVLLLTGVWDDWMNWLRLEFASTGVGSGI</sequence>
<gene>
    <name evidence="8" type="ORF">RM423_06025</name>
</gene>
<dbReference type="Pfam" id="PF02683">
    <property type="entry name" value="DsbD_TM"/>
    <property type="match status" value="1"/>
</dbReference>
<comment type="subcellular location">
    <subcellularLocation>
        <location evidence="1">Membrane</location>
        <topology evidence="1">Multi-pass membrane protein</topology>
    </subcellularLocation>
</comment>
<dbReference type="PANTHER" id="PTHR31272:SF4">
    <property type="entry name" value="CYTOCHROME C-TYPE BIOGENESIS PROTEIN HI_1454-RELATED"/>
    <property type="match status" value="1"/>
</dbReference>
<dbReference type="InterPro" id="IPR003834">
    <property type="entry name" value="Cyt_c_assmbl_TM_dom"/>
</dbReference>
<evidence type="ECO:0000256" key="6">
    <source>
        <dbReference type="SAM" id="Phobius"/>
    </source>
</evidence>
<evidence type="ECO:0000256" key="4">
    <source>
        <dbReference type="ARBA" id="ARBA00022989"/>
    </source>
</evidence>
<name>A0ABU2J8J0_9ACTN</name>
<dbReference type="RefSeq" id="WP_311422105.1">
    <property type="nucleotide sequence ID" value="NZ_JAVREH010000005.1"/>
</dbReference>
<evidence type="ECO:0000313" key="8">
    <source>
        <dbReference type="EMBL" id="MDT0260949.1"/>
    </source>
</evidence>
<organism evidence="8 9">
    <name type="scientific">Jatrophihabitans lederbergiae</name>
    <dbReference type="NCBI Taxonomy" id="3075547"/>
    <lineage>
        <taxon>Bacteria</taxon>
        <taxon>Bacillati</taxon>
        <taxon>Actinomycetota</taxon>
        <taxon>Actinomycetes</taxon>
        <taxon>Jatrophihabitantales</taxon>
        <taxon>Jatrophihabitantaceae</taxon>
        <taxon>Jatrophihabitans</taxon>
    </lineage>
</organism>
<feature type="transmembrane region" description="Helical" evidence="6">
    <location>
        <begin position="141"/>
        <end position="165"/>
    </location>
</feature>
<evidence type="ECO:0000256" key="1">
    <source>
        <dbReference type="ARBA" id="ARBA00004141"/>
    </source>
</evidence>
<dbReference type="EMBL" id="JAVREH010000005">
    <property type="protein sequence ID" value="MDT0260949.1"/>
    <property type="molecule type" value="Genomic_DNA"/>
</dbReference>
<dbReference type="Proteomes" id="UP001183176">
    <property type="component" value="Unassembled WGS sequence"/>
</dbReference>